<gene>
    <name evidence="3" type="ORF">WMQ36_26120</name>
</gene>
<dbReference type="Proteomes" id="UP001454086">
    <property type="component" value="Unassembled WGS sequence"/>
</dbReference>
<sequence>MKALFEELSNVLAKGEEAVLVTIIASSGSTPRGAGSRMLVRQDGTIKGTVGGGSVEYQAILTAMEAMKHKSSYTKGFTLNRNQVADIGMVCGGNVVVYFQYIRPDDRAFAEFCTKVRDALGRDEDSWLLLDITDETCWQMGLYSKSTGLTGLDRPEQAELALQEPLFTGRTLQQEIGGRRYYIEPLVQAGTVYIFGGGHVAQELVPVLSHVGFRCVVMDDREEFANREVFPQAAGTIVGNLEEIGSYIDVRPCDYVCVMTRGHQFDYYVQRQALSMKPGYIGIMGSRNKIRVVTDKLLADGFTREEIEACHMPIGTEIRAETPAEIAISIAGELICERAARMGRRK</sequence>
<evidence type="ECO:0000313" key="4">
    <source>
        <dbReference type="Proteomes" id="UP001454086"/>
    </source>
</evidence>
<comment type="caution">
    <text evidence="3">The sequence shown here is derived from an EMBL/GenBank/DDBJ whole genome shotgun (WGS) entry which is preliminary data.</text>
</comment>
<name>A0ABV1DDK5_9FIRM</name>
<evidence type="ECO:0000259" key="2">
    <source>
        <dbReference type="Pfam" id="PF13478"/>
    </source>
</evidence>
<dbReference type="PANTHER" id="PTHR30388:SF6">
    <property type="entry name" value="XANTHINE DEHYDROGENASE SUBUNIT A-RELATED"/>
    <property type="match status" value="1"/>
</dbReference>
<dbReference type="RefSeq" id="WP_008722278.1">
    <property type="nucleotide sequence ID" value="NZ_JBBMFM010000181.1"/>
</dbReference>
<evidence type="ECO:0000259" key="1">
    <source>
        <dbReference type="Pfam" id="PF02625"/>
    </source>
</evidence>
<evidence type="ECO:0000313" key="3">
    <source>
        <dbReference type="EMBL" id="MEQ2428439.1"/>
    </source>
</evidence>
<organism evidence="3 4">
    <name type="scientific">Enterocloster hominis</name>
    <name type="common">ex Hitch et al. 2024</name>
    <dbReference type="NCBI Taxonomy" id="1917870"/>
    <lineage>
        <taxon>Bacteria</taxon>
        <taxon>Bacillati</taxon>
        <taxon>Bacillota</taxon>
        <taxon>Clostridia</taxon>
        <taxon>Lachnospirales</taxon>
        <taxon>Lachnospiraceae</taxon>
        <taxon>Enterocloster</taxon>
    </lineage>
</organism>
<accession>A0ABV1DDK5</accession>
<feature type="domain" description="XdhC Rossmann" evidence="2">
    <location>
        <begin position="192"/>
        <end position="334"/>
    </location>
</feature>
<reference evidence="3 4" key="1">
    <citation type="submission" date="2024-03" db="EMBL/GenBank/DDBJ databases">
        <title>Human intestinal bacterial collection.</title>
        <authorList>
            <person name="Pauvert C."/>
            <person name="Hitch T.C.A."/>
            <person name="Clavel T."/>
        </authorList>
    </citation>
    <scope>NUCLEOTIDE SEQUENCE [LARGE SCALE GENOMIC DNA]</scope>
    <source>
        <strain evidence="3 4">CLA-SR-H021</strain>
    </source>
</reference>
<keyword evidence="4" id="KW-1185">Reference proteome</keyword>
<dbReference type="Gene3D" id="3.40.50.720">
    <property type="entry name" value="NAD(P)-binding Rossmann-like Domain"/>
    <property type="match status" value="1"/>
</dbReference>
<feature type="domain" description="XdhC- CoxI" evidence="1">
    <location>
        <begin position="12"/>
        <end position="70"/>
    </location>
</feature>
<dbReference type="InterPro" id="IPR027051">
    <property type="entry name" value="XdhC_Rossmann_dom"/>
</dbReference>
<protein>
    <submittedName>
        <fullName evidence="3">XdhC family protein</fullName>
    </submittedName>
</protein>
<dbReference type="EMBL" id="JBBMFM010000181">
    <property type="protein sequence ID" value="MEQ2428439.1"/>
    <property type="molecule type" value="Genomic_DNA"/>
</dbReference>
<proteinExistence type="predicted"/>
<dbReference type="Pfam" id="PF13478">
    <property type="entry name" value="XdhC_C"/>
    <property type="match status" value="1"/>
</dbReference>
<dbReference type="InterPro" id="IPR052698">
    <property type="entry name" value="MoCofactor_Util/Proc"/>
</dbReference>
<dbReference type="InterPro" id="IPR003777">
    <property type="entry name" value="XdhC_CoxI"/>
</dbReference>
<dbReference type="Pfam" id="PF02625">
    <property type="entry name" value="XdhC_CoxI"/>
    <property type="match status" value="1"/>
</dbReference>
<dbReference type="PANTHER" id="PTHR30388">
    <property type="entry name" value="ALDEHYDE OXIDOREDUCTASE MOLYBDENUM COFACTOR ASSEMBLY PROTEIN"/>
    <property type="match status" value="1"/>
</dbReference>